<reference evidence="1" key="1">
    <citation type="journal article" date="2015" name="Front. Microbiol.">
        <title>Combining genomic sequencing methods to explore viral diversity and reveal potential virus-host interactions.</title>
        <authorList>
            <person name="Chow C.E."/>
            <person name="Winget D.M."/>
            <person name="White R.A.III."/>
            <person name="Hallam S.J."/>
            <person name="Suttle C.A."/>
        </authorList>
    </citation>
    <scope>NUCLEOTIDE SEQUENCE</scope>
    <source>
        <strain evidence="1">Anoxic3_3</strain>
    </source>
</reference>
<proteinExistence type="predicted"/>
<sequence>MPSLIESNKLPGVLQLNASSTLNVNGTPFNDDFILILMSGVNAVLLTTNRISSSAIF</sequence>
<evidence type="ECO:0000313" key="1">
    <source>
        <dbReference type="EMBL" id="AKH46071.1"/>
    </source>
</evidence>
<protein>
    <submittedName>
        <fullName evidence="1">Uncharacterized protein</fullName>
    </submittedName>
</protein>
<organism evidence="1">
    <name type="scientific">uncultured marine virus</name>
    <dbReference type="NCBI Taxonomy" id="186617"/>
    <lineage>
        <taxon>Viruses</taxon>
        <taxon>environmental samples</taxon>
    </lineage>
</organism>
<name>A0A0F7L503_9VIRU</name>
<dbReference type="EMBL" id="KR029578">
    <property type="protein sequence ID" value="AKH46071.1"/>
    <property type="molecule type" value="Genomic_DNA"/>
</dbReference>
<accession>A0A0F7L503</accession>
<reference evidence="1" key="2">
    <citation type="submission" date="2015-03" db="EMBL/GenBank/DDBJ databases">
        <authorList>
            <person name="Chow C.-E.T."/>
            <person name="Winget D.M."/>
            <person name="White R.A.III."/>
            <person name="Hallam S.J."/>
            <person name="Suttle C.A."/>
        </authorList>
    </citation>
    <scope>NUCLEOTIDE SEQUENCE</scope>
    <source>
        <strain evidence="1">Anoxic3_3</strain>
    </source>
</reference>